<feature type="binding site" evidence="6">
    <location>
        <begin position="12"/>
        <end position="14"/>
    </location>
    <ligand>
        <name>N(1)-(5-phospho-beta-D-ribosyl)glycinamide</name>
        <dbReference type="ChEBI" id="CHEBI:143788"/>
    </ligand>
</feature>
<dbReference type="InterPro" id="IPR036477">
    <property type="entry name" value="Formyl_transf_N_sf"/>
</dbReference>
<dbReference type="PROSITE" id="PS00373">
    <property type="entry name" value="GART"/>
    <property type="match status" value="1"/>
</dbReference>
<comment type="caution">
    <text evidence="8">The sequence shown here is derived from an EMBL/GenBank/DDBJ whole genome shotgun (WGS) entry which is preliminary data.</text>
</comment>
<dbReference type="OrthoDB" id="9806170at2"/>
<dbReference type="GO" id="GO:0005829">
    <property type="term" value="C:cytosol"/>
    <property type="evidence" value="ECO:0007669"/>
    <property type="project" value="TreeGrafter"/>
</dbReference>
<protein>
    <recommendedName>
        <fullName evidence="6">Phosphoribosylglycinamide formyltransferase</fullName>
        <ecNumber evidence="6">2.1.2.2</ecNumber>
    </recommendedName>
    <alternativeName>
        <fullName evidence="6">5'-phosphoribosylglycinamide transformylase</fullName>
    </alternativeName>
    <alternativeName>
        <fullName evidence="6">GAR transformylase</fullName>
        <shortName evidence="6">GART</shortName>
    </alternativeName>
</protein>
<evidence type="ECO:0000256" key="3">
    <source>
        <dbReference type="ARBA" id="ARBA00022755"/>
    </source>
</evidence>
<proteinExistence type="inferred from homology"/>
<comment type="function">
    <text evidence="6">Catalyzes the transfer of a formyl group from 10-formyltetrahydrofolate to 5-phospho-ribosyl-glycinamide (GAR), producing 5-phospho-ribosyl-N-formylglycinamide (FGAR) and tetrahydrofolate.</text>
</comment>
<evidence type="ECO:0000313" key="8">
    <source>
        <dbReference type="EMBL" id="KXB76184.1"/>
    </source>
</evidence>
<evidence type="ECO:0000256" key="1">
    <source>
        <dbReference type="ARBA" id="ARBA00005054"/>
    </source>
</evidence>
<dbReference type="PANTHER" id="PTHR43369">
    <property type="entry name" value="PHOSPHORIBOSYLGLYCINAMIDE FORMYLTRANSFERASE"/>
    <property type="match status" value="1"/>
</dbReference>
<evidence type="ECO:0000313" key="9">
    <source>
        <dbReference type="Proteomes" id="UP000070224"/>
    </source>
</evidence>
<reference evidence="9" key="1">
    <citation type="submission" date="2016-01" db="EMBL/GenBank/DDBJ databases">
        <authorList>
            <person name="Mitreva M."/>
            <person name="Pepin K.H."/>
            <person name="Mihindukulasuriya K.A."/>
            <person name="Fulton R."/>
            <person name="Fronick C."/>
            <person name="O'Laughlin M."/>
            <person name="Miner T."/>
            <person name="Herter B."/>
            <person name="Rosa B.A."/>
            <person name="Cordes M."/>
            <person name="Tomlinson C."/>
            <person name="Wollam A."/>
            <person name="Palsikar V.B."/>
            <person name="Mardis E.R."/>
            <person name="Wilson R.K."/>
        </authorList>
    </citation>
    <scope>NUCLEOTIDE SEQUENCE [LARGE SCALE GENOMIC DNA]</scope>
    <source>
        <strain evidence="9">KA00683</strain>
    </source>
</reference>
<keyword evidence="2 6" id="KW-0808">Transferase</keyword>
<dbReference type="SUPFAM" id="SSF53328">
    <property type="entry name" value="Formyltransferase"/>
    <property type="match status" value="1"/>
</dbReference>
<accession>A0A134B8C1</accession>
<comment type="catalytic activity">
    <reaction evidence="5 6">
        <text>N(1)-(5-phospho-beta-D-ribosyl)glycinamide + (6R)-10-formyltetrahydrofolate = N(2)-formyl-N(1)-(5-phospho-beta-D-ribosyl)glycinamide + (6S)-5,6,7,8-tetrahydrofolate + H(+)</text>
        <dbReference type="Rhea" id="RHEA:15053"/>
        <dbReference type="ChEBI" id="CHEBI:15378"/>
        <dbReference type="ChEBI" id="CHEBI:57453"/>
        <dbReference type="ChEBI" id="CHEBI:143788"/>
        <dbReference type="ChEBI" id="CHEBI:147286"/>
        <dbReference type="ChEBI" id="CHEBI:195366"/>
        <dbReference type="EC" id="2.1.2.2"/>
    </reaction>
</comment>
<feature type="domain" description="Formyl transferase N-terminal" evidence="7">
    <location>
        <begin position="2"/>
        <end position="182"/>
    </location>
</feature>
<dbReference type="HAMAP" id="MF_01930">
    <property type="entry name" value="PurN"/>
    <property type="match status" value="1"/>
</dbReference>
<feature type="binding site" evidence="6">
    <location>
        <position position="62"/>
    </location>
    <ligand>
        <name>(6R)-10-formyltetrahydrofolate</name>
        <dbReference type="ChEBI" id="CHEBI:195366"/>
    </ligand>
</feature>
<evidence type="ECO:0000256" key="4">
    <source>
        <dbReference type="ARBA" id="ARBA00038440"/>
    </source>
</evidence>
<dbReference type="InterPro" id="IPR002376">
    <property type="entry name" value="Formyl_transf_N"/>
</dbReference>
<dbReference type="InterPro" id="IPR001555">
    <property type="entry name" value="GART_AS"/>
</dbReference>
<feature type="binding site" evidence="6">
    <location>
        <position position="102"/>
    </location>
    <ligand>
        <name>(6R)-10-formyltetrahydrofolate</name>
        <dbReference type="ChEBI" id="CHEBI:195366"/>
    </ligand>
</feature>
<keyword evidence="9" id="KW-1185">Reference proteome</keyword>
<dbReference type="UniPathway" id="UPA00074">
    <property type="reaction ID" value="UER00126"/>
</dbReference>
<feature type="site" description="Raises pKa of active site His" evidence="6">
    <location>
        <position position="145"/>
    </location>
</feature>
<dbReference type="EMBL" id="LSDK01000076">
    <property type="protein sequence ID" value="KXB76184.1"/>
    <property type="molecule type" value="Genomic_DNA"/>
</dbReference>
<dbReference type="InterPro" id="IPR004607">
    <property type="entry name" value="GART"/>
</dbReference>
<dbReference type="STRING" id="322095.HMPREF3185_01121"/>
<dbReference type="Pfam" id="PF00551">
    <property type="entry name" value="Formyl_trans_N"/>
    <property type="match status" value="1"/>
</dbReference>
<keyword evidence="3 6" id="KW-0658">Purine biosynthesis</keyword>
<evidence type="ECO:0000256" key="5">
    <source>
        <dbReference type="ARBA" id="ARBA00047664"/>
    </source>
</evidence>
<dbReference type="EC" id="2.1.2.2" evidence="6"/>
<dbReference type="GO" id="GO:0004644">
    <property type="term" value="F:phosphoribosylglycinamide formyltransferase activity"/>
    <property type="evidence" value="ECO:0007669"/>
    <property type="project" value="UniProtKB-UniRule"/>
</dbReference>
<feature type="active site" description="Proton donor" evidence="6">
    <location>
        <position position="104"/>
    </location>
</feature>
<dbReference type="GO" id="GO:0006189">
    <property type="term" value="P:'de novo' IMP biosynthetic process"/>
    <property type="evidence" value="ECO:0007669"/>
    <property type="project" value="UniProtKB-UniRule"/>
</dbReference>
<dbReference type="Gene3D" id="3.40.50.170">
    <property type="entry name" value="Formyl transferase, N-terminal domain"/>
    <property type="match status" value="1"/>
</dbReference>
<dbReference type="RefSeq" id="WP_060935429.1">
    <property type="nucleotide sequence ID" value="NZ_KQ960446.1"/>
</dbReference>
<comment type="pathway">
    <text evidence="1 6">Purine metabolism; IMP biosynthesis via de novo pathway; N(2)-formyl-N(1)-(5-phospho-D-ribosyl)glycinamide from N(1)-(5-phospho-D-ribosyl)glycinamide (10-formyl THF route): step 1/1.</text>
</comment>
<name>A0A134B8C1_9PORP</name>
<comment type="caution">
    <text evidence="6">Lacks conserved residue(s) required for the propagation of feature annotation.</text>
</comment>
<gene>
    <name evidence="6" type="primary">purN</name>
    <name evidence="8" type="ORF">HMPREF3185_01121</name>
</gene>
<evidence type="ECO:0000256" key="6">
    <source>
        <dbReference type="HAMAP-Rule" id="MF_01930"/>
    </source>
</evidence>
<evidence type="ECO:0000256" key="2">
    <source>
        <dbReference type="ARBA" id="ARBA00022679"/>
    </source>
</evidence>
<dbReference type="AlphaFoldDB" id="A0A134B8C1"/>
<dbReference type="NCBIfam" id="TIGR00639">
    <property type="entry name" value="PurN"/>
    <property type="match status" value="1"/>
</dbReference>
<dbReference type="PATRIC" id="fig|322095.3.peg.1105"/>
<dbReference type="Proteomes" id="UP000070224">
    <property type="component" value="Unassembled WGS sequence"/>
</dbReference>
<dbReference type="PANTHER" id="PTHR43369:SF2">
    <property type="entry name" value="PHOSPHORIBOSYLGLYCINAMIDE FORMYLTRANSFERASE"/>
    <property type="match status" value="1"/>
</dbReference>
<evidence type="ECO:0000259" key="7">
    <source>
        <dbReference type="Pfam" id="PF00551"/>
    </source>
</evidence>
<comment type="similarity">
    <text evidence="4 6">Belongs to the GART family.</text>
</comment>
<organism evidence="8 9">
    <name type="scientific">Porphyromonas somerae</name>
    <dbReference type="NCBI Taxonomy" id="322095"/>
    <lineage>
        <taxon>Bacteria</taxon>
        <taxon>Pseudomonadati</taxon>
        <taxon>Bacteroidota</taxon>
        <taxon>Bacteroidia</taxon>
        <taxon>Bacteroidales</taxon>
        <taxon>Porphyromonadaceae</taxon>
        <taxon>Porphyromonas</taxon>
    </lineage>
</organism>
<sequence>MKQIAILASGNGSNAEAIVHHFRATGEAEVAMIITNKPQAGVIQRAERLGVPCHYFTNAELREGTRPIALMKEHGVELIILAGYLCLITPTYIMEYPERIINIHPALLPSFGGQGMYGDRVHAAVIASGAKESGITIHLVDEDYDHGRHLLQATCPVRPDDTVDTLAARIHELEHRFFPTTIAQYLRFL</sequence>
<dbReference type="CDD" id="cd08645">
    <property type="entry name" value="FMT_core_GART"/>
    <property type="match status" value="1"/>
</dbReference>